<proteinExistence type="inferred from homology"/>
<feature type="binding site" evidence="11">
    <location>
        <position position="457"/>
    </location>
    <ligand>
        <name>meso-2,6-diaminopimelate</name>
        <dbReference type="ChEBI" id="CHEBI:57791"/>
    </ligand>
</feature>
<accession>D1AM00</accession>
<comment type="function">
    <text evidence="11">Catalyzes the addition of meso-diaminopimelic acid to the nucleotide precursor UDP-N-acetylmuramoyl-L-alanyl-D-glutamate (UMAG) in the biosynthesis of bacterial cell-wall peptidoglycan.</text>
</comment>
<comment type="similarity">
    <text evidence="1 11">Belongs to the MurCDEF family. MurE subfamily.</text>
</comment>
<feature type="modified residue" description="N6-carboxylysine" evidence="11">
    <location>
        <position position="215"/>
    </location>
</feature>
<keyword evidence="4 11" id="KW-0132">Cell division</keyword>
<evidence type="ECO:0000256" key="8">
    <source>
        <dbReference type="ARBA" id="ARBA00022984"/>
    </source>
</evidence>
<gene>
    <name evidence="11" type="primary">murE</name>
    <name evidence="16" type="ordered locus">Sterm_0384</name>
</gene>
<feature type="domain" description="Mur ligase N-terminal catalytic" evidence="13">
    <location>
        <begin position="24"/>
        <end position="95"/>
    </location>
</feature>
<evidence type="ECO:0000259" key="14">
    <source>
        <dbReference type="Pfam" id="PF02875"/>
    </source>
</evidence>
<evidence type="ECO:0000259" key="15">
    <source>
        <dbReference type="Pfam" id="PF08245"/>
    </source>
</evidence>
<evidence type="ECO:0000256" key="3">
    <source>
        <dbReference type="ARBA" id="ARBA00022598"/>
    </source>
</evidence>
<keyword evidence="5 11" id="KW-0547">Nucleotide-binding</keyword>
<feature type="binding site" evidence="11">
    <location>
        <position position="183"/>
    </location>
    <ligand>
        <name>UDP-N-acetyl-alpha-D-muramoyl-L-alanyl-D-glutamate</name>
        <dbReference type="ChEBI" id="CHEBI:83900"/>
    </ligand>
</feature>
<keyword evidence="3 11" id="KW-0436">Ligase</keyword>
<evidence type="ECO:0000256" key="7">
    <source>
        <dbReference type="ARBA" id="ARBA00022960"/>
    </source>
</evidence>
<dbReference type="SUPFAM" id="SSF53623">
    <property type="entry name" value="MurD-like peptide ligases, catalytic domain"/>
    <property type="match status" value="1"/>
</dbReference>
<dbReference type="PANTHER" id="PTHR23135:SF4">
    <property type="entry name" value="UDP-N-ACETYLMURAMOYL-L-ALANYL-D-GLUTAMATE--2,6-DIAMINOPIMELATE LIGASE MURE HOMOLOG, CHLOROPLASTIC"/>
    <property type="match status" value="1"/>
</dbReference>
<dbReference type="GO" id="GO:0071555">
    <property type="term" value="P:cell wall organization"/>
    <property type="evidence" value="ECO:0007669"/>
    <property type="project" value="UniProtKB-KW"/>
</dbReference>
<dbReference type="AlphaFoldDB" id="D1AM00"/>
<evidence type="ECO:0000256" key="9">
    <source>
        <dbReference type="ARBA" id="ARBA00023306"/>
    </source>
</evidence>
<comment type="cofactor">
    <cofactor evidence="11">
        <name>Mg(2+)</name>
        <dbReference type="ChEBI" id="CHEBI:18420"/>
    </cofactor>
</comment>
<dbReference type="Gene3D" id="3.40.1390.10">
    <property type="entry name" value="MurE/MurF, N-terminal domain"/>
    <property type="match status" value="1"/>
</dbReference>
<evidence type="ECO:0000256" key="11">
    <source>
        <dbReference type="HAMAP-Rule" id="MF_00208"/>
    </source>
</evidence>
<dbReference type="GO" id="GO:0005737">
    <property type="term" value="C:cytoplasm"/>
    <property type="evidence" value="ECO:0007669"/>
    <property type="project" value="UniProtKB-SubCell"/>
</dbReference>
<organism evidence="16 17">
    <name type="scientific">Sebaldella termitidis (strain ATCC 33386 / NCTC 11300)</name>
    <dbReference type="NCBI Taxonomy" id="526218"/>
    <lineage>
        <taxon>Bacteria</taxon>
        <taxon>Fusobacteriati</taxon>
        <taxon>Fusobacteriota</taxon>
        <taxon>Fusobacteriia</taxon>
        <taxon>Fusobacteriales</taxon>
        <taxon>Leptotrichiaceae</taxon>
        <taxon>Sebaldella</taxon>
    </lineage>
</organism>
<dbReference type="UniPathway" id="UPA00219"/>
<evidence type="ECO:0000313" key="16">
    <source>
        <dbReference type="EMBL" id="ACZ07268.1"/>
    </source>
</evidence>
<keyword evidence="9 11" id="KW-0131">Cell cycle</keyword>
<comment type="PTM">
    <text evidence="11">Carboxylation is probably crucial for Mg(2+) binding and, consequently, for the gamma-phosphate positioning of ATP.</text>
</comment>
<feature type="binding site" evidence="11">
    <location>
        <position position="453"/>
    </location>
    <ligand>
        <name>meso-2,6-diaminopimelate</name>
        <dbReference type="ChEBI" id="CHEBI:57791"/>
    </ligand>
</feature>
<dbReference type="RefSeq" id="WP_012859867.1">
    <property type="nucleotide sequence ID" value="NC_013517.1"/>
</dbReference>
<evidence type="ECO:0000256" key="6">
    <source>
        <dbReference type="ARBA" id="ARBA00022840"/>
    </source>
</evidence>
<dbReference type="Pfam" id="PF01225">
    <property type="entry name" value="Mur_ligase"/>
    <property type="match status" value="1"/>
</dbReference>
<feature type="domain" description="Mur ligase central" evidence="15">
    <location>
        <begin position="108"/>
        <end position="302"/>
    </location>
</feature>
<keyword evidence="6 11" id="KW-0067">ATP-binding</keyword>
<keyword evidence="2 11" id="KW-0963">Cytoplasm</keyword>
<dbReference type="GO" id="GO:0004326">
    <property type="term" value="F:tetrahydrofolylpolyglutamate synthase activity"/>
    <property type="evidence" value="ECO:0007669"/>
    <property type="project" value="InterPro"/>
</dbReference>
<dbReference type="EC" id="6.3.2.13" evidence="11"/>
<feature type="binding site" evidence="11">
    <location>
        <begin position="148"/>
        <end position="149"/>
    </location>
    <ligand>
        <name>UDP-N-acetyl-alpha-D-muramoyl-L-alanyl-D-glutamate</name>
        <dbReference type="ChEBI" id="CHEBI:83900"/>
    </ligand>
</feature>
<dbReference type="InterPro" id="IPR004101">
    <property type="entry name" value="Mur_ligase_C"/>
</dbReference>
<dbReference type="Proteomes" id="UP000000845">
    <property type="component" value="Chromosome"/>
</dbReference>
<feature type="binding site" evidence="11">
    <location>
        <position position="28"/>
    </location>
    <ligand>
        <name>UDP-N-acetyl-alpha-D-muramoyl-L-alanyl-D-glutamate</name>
        <dbReference type="ChEBI" id="CHEBI:83900"/>
    </ligand>
</feature>
<dbReference type="GO" id="GO:0008765">
    <property type="term" value="F:UDP-N-acetylmuramoylalanyl-D-glutamate-2,6-diaminopimelate ligase activity"/>
    <property type="evidence" value="ECO:0007669"/>
    <property type="project" value="UniProtKB-UniRule"/>
</dbReference>
<dbReference type="NCBIfam" id="NF001126">
    <property type="entry name" value="PRK00139.1-4"/>
    <property type="match status" value="1"/>
</dbReference>
<dbReference type="KEGG" id="str:Sterm_0384"/>
<comment type="catalytic activity">
    <reaction evidence="11">
        <text>UDP-N-acetyl-alpha-D-muramoyl-L-alanyl-D-glutamate + meso-2,6-diaminopimelate + ATP = UDP-N-acetyl-alpha-D-muramoyl-L-alanyl-gamma-D-glutamyl-meso-2,6-diaminopimelate + ADP + phosphate + H(+)</text>
        <dbReference type="Rhea" id="RHEA:23676"/>
        <dbReference type="ChEBI" id="CHEBI:15378"/>
        <dbReference type="ChEBI" id="CHEBI:30616"/>
        <dbReference type="ChEBI" id="CHEBI:43474"/>
        <dbReference type="ChEBI" id="CHEBI:57791"/>
        <dbReference type="ChEBI" id="CHEBI:83900"/>
        <dbReference type="ChEBI" id="CHEBI:83905"/>
        <dbReference type="ChEBI" id="CHEBI:456216"/>
        <dbReference type="EC" id="6.3.2.13"/>
    </reaction>
</comment>
<dbReference type="HAMAP" id="MF_00208">
    <property type="entry name" value="MurE"/>
    <property type="match status" value="1"/>
</dbReference>
<dbReference type="GO" id="GO:0000287">
    <property type="term" value="F:magnesium ion binding"/>
    <property type="evidence" value="ECO:0007669"/>
    <property type="project" value="UniProtKB-UniRule"/>
</dbReference>
<protein>
    <recommendedName>
        <fullName evidence="11">UDP-N-acetylmuramoyl-L-alanyl-D-glutamate--2,6-diaminopimelate ligase</fullName>
        <ecNumber evidence="11">6.3.2.13</ecNumber>
    </recommendedName>
    <alternativeName>
        <fullName evidence="11">Meso-A2pm-adding enzyme</fullName>
    </alternativeName>
    <alternativeName>
        <fullName evidence="11">Meso-diaminopimelate-adding enzyme</fullName>
    </alternativeName>
    <alternativeName>
        <fullName evidence="11">UDP-MurNAc-L-Ala-D-Glu:meso-diaminopimelate ligase</fullName>
    </alternativeName>
    <alternativeName>
        <fullName evidence="11">UDP-MurNAc-tripeptide synthetase</fullName>
    </alternativeName>
    <alternativeName>
        <fullName evidence="11">UDP-N-acetylmuramyl-tripeptide synthetase</fullName>
    </alternativeName>
</protein>
<keyword evidence="17" id="KW-1185">Reference proteome</keyword>
<reference evidence="16 17" key="2">
    <citation type="journal article" date="2010" name="Stand. Genomic Sci.">
        <title>Complete genome sequence of Sebaldella termitidis type strain (NCTC 11300).</title>
        <authorList>
            <person name="Harmon-Smith M."/>
            <person name="Celia L."/>
            <person name="Chertkov O."/>
            <person name="Lapidus A."/>
            <person name="Copeland A."/>
            <person name="Glavina Del Rio T."/>
            <person name="Nolan M."/>
            <person name="Lucas S."/>
            <person name="Tice H."/>
            <person name="Cheng J.F."/>
            <person name="Han C."/>
            <person name="Detter J.C."/>
            <person name="Bruce D."/>
            <person name="Goodwin L."/>
            <person name="Pitluck S."/>
            <person name="Pati A."/>
            <person name="Liolios K."/>
            <person name="Ivanova N."/>
            <person name="Mavromatis K."/>
            <person name="Mikhailova N."/>
            <person name="Chen A."/>
            <person name="Palaniappan K."/>
            <person name="Land M."/>
            <person name="Hauser L."/>
            <person name="Chang Y.J."/>
            <person name="Jeffries C.D."/>
            <person name="Brettin T."/>
            <person name="Goker M."/>
            <person name="Beck B."/>
            <person name="Bristow J."/>
            <person name="Eisen J.A."/>
            <person name="Markowitz V."/>
            <person name="Hugenholtz P."/>
            <person name="Kyrpides N.C."/>
            <person name="Klenk H.P."/>
            <person name="Chen F."/>
        </authorList>
    </citation>
    <scope>NUCLEOTIDE SEQUENCE [LARGE SCALE GENOMIC DNA]</scope>
    <source>
        <strain evidence="17">ATCC 33386 / NCTC 11300</strain>
    </source>
</reference>
<dbReference type="PROSITE" id="PS01011">
    <property type="entry name" value="FOLYLPOLYGLU_SYNT_1"/>
    <property type="match status" value="1"/>
</dbReference>
<comment type="pathway">
    <text evidence="11 12">Cell wall biogenesis; peptidoglycan biosynthesis.</text>
</comment>
<dbReference type="GO" id="GO:0008360">
    <property type="term" value="P:regulation of cell shape"/>
    <property type="evidence" value="ECO:0007669"/>
    <property type="project" value="UniProtKB-KW"/>
</dbReference>
<dbReference type="Pfam" id="PF02875">
    <property type="entry name" value="Mur_ligase_C"/>
    <property type="match status" value="1"/>
</dbReference>
<evidence type="ECO:0000256" key="5">
    <source>
        <dbReference type="ARBA" id="ARBA00022741"/>
    </source>
</evidence>
<comment type="subcellular location">
    <subcellularLocation>
        <location evidence="11 12">Cytoplasm</location>
    </subcellularLocation>
</comment>
<reference evidence="17" key="1">
    <citation type="submission" date="2009-09" db="EMBL/GenBank/DDBJ databases">
        <title>The complete chromosome of Sebaldella termitidis ATCC 33386.</title>
        <authorList>
            <consortium name="US DOE Joint Genome Institute (JGI-PGF)"/>
            <person name="Lucas S."/>
            <person name="Copeland A."/>
            <person name="Lapidus A."/>
            <person name="Glavina del Rio T."/>
            <person name="Dalin E."/>
            <person name="Tice H."/>
            <person name="Bruce D."/>
            <person name="Goodwin L."/>
            <person name="Pitluck S."/>
            <person name="Kyrpides N."/>
            <person name="Mavromatis K."/>
            <person name="Ivanova N."/>
            <person name="Mikhailova N."/>
            <person name="Sims D."/>
            <person name="Meincke L."/>
            <person name="Brettin T."/>
            <person name="Detter J.C."/>
            <person name="Han C."/>
            <person name="Larimer F."/>
            <person name="Land M."/>
            <person name="Hauser L."/>
            <person name="Markowitz V."/>
            <person name="Cheng J.F."/>
            <person name="Hugenholtz P."/>
            <person name="Woyke T."/>
            <person name="Wu D."/>
            <person name="Eisen J.A."/>
        </authorList>
    </citation>
    <scope>NUCLEOTIDE SEQUENCE [LARGE SCALE GENOMIC DNA]</scope>
    <source>
        <strain evidence="17">ATCC 33386 / NCTC 11300</strain>
    </source>
</reference>
<dbReference type="STRING" id="526218.Sterm_0384"/>
<evidence type="ECO:0000256" key="2">
    <source>
        <dbReference type="ARBA" id="ARBA00022490"/>
    </source>
</evidence>
<feature type="binding site" evidence="11">
    <location>
        <begin position="110"/>
        <end position="116"/>
    </location>
    <ligand>
        <name>ATP</name>
        <dbReference type="ChEBI" id="CHEBI:30616"/>
    </ligand>
</feature>
<feature type="binding site" evidence="11">
    <location>
        <position position="147"/>
    </location>
    <ligand>
        <name>UDP-N-acetyl-alpha-D-muramoyl-L-alanyl-D-glutamate</name>
        <dbReference type="ChEBI" id="CHEBI:83900"/>
    </ligand>
</feature>
<dbReference type="GO" id="GO:0009252">
    <property type="term" value="P:peptidoglycan biosynthetic process"/>
    <property type="evidence" value="ECO:0007669"/>
    <property type="project" value="UniProtKB-UniRule"/>
</dbReference>
<dbReference type="EMBL" id="CP001739">
    <property type="protein sequence ID" value="ACZ07268.1"/>
    <property type="molecule type" value="Genomic_DNA"/>
</dbReference>
<dbReference type="SUPFAM" id="SSF63418">
    <property type="entry name" value="MurE/MurF N-terminal domain"/>
    <property type="match status" value="1"/>
</dbReference>
<dbReference type="PANTHER" id="PTHR23135">
    <property type="entry name" value="MUR LIGASE FAMILY MEMBER"/>
    <property type="match status" value="1"/>
</dbReference>
<dbReference type="InterPro" id="IPR036565">
    <property type="entry name" value="Mur-like_cat_sf"/>
</dbReference>
<evidence type="ECO:0000313" key="17">
    <source>
        <dbReference type="Proteomes" id="UP000000845"/>
    </source>
</evidence>
<dbReference type="InterPro" id="IPR013221">
    <property type="entry name" value="Mur_ligase_cen"/>
</dbReference>
<dbReference type="Pfam" id="PF08245">
    <property type="entry name" value="Mur_ligase_M"/>
    <property type="match status" value="1"/>
</dbReference>
<dbReference type="eggNOG" id="COG0769">
    <property type="taxonomic scope" value="Bacteria"/>
</dbReference>
<feature type="binding site" evidence="11">
    <location>
        <position position="374"/>
    </location>
    <ligand>
        <name>meso-2,6-diaminopimelate</name>
        <dbReference type="ChEBI" id="CHEBI:57791"/>
    </ligand>
</feature>
<keyword evidence="7 11" id="KW-0133">Cell shape</keyword>
<sequence length="481" mass="54828">MFEIFENVEYEVINKGKDFVIGDIHYDSRKIKENDVFCALIGAVTDGHNYIEKAVNSGAKMVIAEKKDITVADKDVTYIFVDNLRKHLGVIASNFFGWPQKKLKIIGITGTNGKTTSSYILDSMLENTSRIGTIGYKILDEEIEAPNTTPESLDLVKMLDKSLKKGVEYFIMEVSSHALEIGRVDMLEFDSVMFTNLTQDHLDYHENMENYFNAKFKLFSMLRNKDAAAVNIDDSYGERIYNSNKSYKSYSIIKDSDLKGKIEEYHNGGMKASVIFQGAEYFFDTKLVGDYNLYNLLGCIGVLLNLGFDIRDIIERVKRVGYVPGRFELVNEGQDFRVIVDYAHTDNGLENILETVRKITEKRVITIFGAGGDRDNTKRPKMARAAAKYSDFVIITSDNPRTEDPAEITRQVEKGLTDIDFPKDKYTVIVDREQAIRYGIEMSDANDSLLIAGKGHEDYQILGREKIHFDDREQARKYLKK</sequence>
<feature type="binding site" evidence="11">
    <location>
        <position position="175"/>
    </location>
    <ligand>
        <name>UDP-N-acetyl-alpha-D-muramoyl-L-alanyl-D-glutamate</name>
        <dbReference type="ChEBI" id="CHEBI:83900"/>
    </ligand>
</feature>
<dbReference type="NCBIfam" id="TIGR01085">
    <property type="entry name" value="murE"/>
    <property type="match status" value="1"/>
</dbReference>
<dbReference type="Gene3D" id="3.90.190.20">
    <property type="entry name" value="Mur ligase, C-terminal domain"/>
    <property type="match status" value="1"/>
</dbReference>
<dbReference type="NCBIfam" id="NF001124">
    <property type="entry name" value="PRK00139.1-2"/>
    <property type="match status" value="1"/>
</dbReference>
<feature type="short sequence motif" description="Meso-diaminopimelate recognition motif" evidence="11">
    <location>
        <begin position="398"/>
        <end position="401"/>
    </location>
</feature>
<comment type="caution">
    <text evidence="11">Lacks conserved residue(s) required for the propagation of feature annotation.</text>
</comment>
<dbReference type="HOGENOM" id="CLU_022291_4_1_0"/>
<keyword evidence="8 11" id="KW-0573">Peptidoglycan synthesis</keyword>
<evidence type="ECO:0000256" key="10">
    <source>
        <dbReference type="ARBA" id="ARBA00023316"/>
    </source>
</evidence>
<dbReference type="Gene3D" id="3.40.1190.10">
    <property type="entry name" value="Mur-like, catalytic domain"/>
    <property type="match status" value="1"/>
</dbReference>
<dbReference type="InterPro" id="IPR005761">
    <property type="entry name" value="UDP-N-AcMur-Glu-dNH2Pim_ligase"/>
</dbReference>
<name>D1AM00_SEBTE</name>
<evidence type="ECO:0000259" key="13">
    <source>
        <dbReference type="Pfam" id="PF01225"/>
    </source>
</evidence>
<dbReference type="GO" id="GO:0005524">
    <property type="term" value="F:ATP binding"/>
    <property type="evidence" value="ECO:0007669"/>
    <property type="project" value="UniProtKB-UniRule"/>
</dbReference>
<dbReference type="SUPFAM" id="SSF53244">
    <property type="entry name" value="MurD-like peptide ligases, peptide-binding domain"/>
    <property type="match status" value="1"/>
</dbReference>
<dbReference type="InterPro" id="IPR018109">
    <property type="entry name" value="Folylpolyglutamate_synth_CS"/>
</dbReference>
<dbReference type="InterPro" id="IPR036615">
    <property type="entry name" value="Mur_ligase_C_dom_sf"/>
</dbReference>
<keyword evidence="11" id="KW-0460">Magnesium</keyword>
<feature type="binding site" evidence="11">
    <location>
        <begin position="398"/>
        <end position="401"/>
    </location>
    <ligand>
        <name>meso-2,6-diaminopimelate</name>
        <dbReference type="ChEBI" id="CHEBI:57791"/>
    </ligand>
</feature>
<evidence type="ECO:0000256" key="1">
    <source>
        <dbReference type="ARBA" id="ARBA00005898"/>
    </source>
</evidence>
<evidence type="ECO:0000256" key="4">
    <source>
        <dbReference type="ARBA" id="ARBA00022618"/>
    </source>
</evidence>
<dbReference type="InterPro" id="IPR000713">
    <property type="entry name" value="Mur_ligase_N"/>
</dbReference>
<keyword evidence="10 11" id="KW-0961">Cell wall biogenesis/degradation</keyword>
<dbReference type="InterPro" id="IPR035911">
    <property type="entry name" value="MurE/MurF_N"/>
</dbReference>
<feature type="domain" description="Mur ligase C-terminal" evidence="14">
    <location>
        <begin position="325"/>
        <end position="455"/>
    </location>
</feature>
<evidence type="ECO:0000256" key="12">
    <source>
        <dbReference type="RuleBase" id="RU004135"/>
    </source>
</evidence>
<dbReference type="GO" id="GO:0051301">
    <property type="term" value="P:cell division"/>
    <property type="evidence" value="ECO:0007669"/>
    <property type="project" value="UniProtKB-KW"/>
</dbReference>